<dbReference type="Pfam" id="PF08220">
    <property type="entry name" value="HTH_DeoR"/>
    <property type="match status" value="1"/>
</dbReference>
<organism evidence="5 6">
    <name type="scientific">Alteraurantiacibacter aquimixticola</name>
    <dbReference type="NCBI Taxonomy" id="2489173"/>
    <lineage>
        <taxon>Bacteria</taxon>
        <taxon>Pseudomonadati</taxon>
        <taxon>Pseudomonadota</taxon>
        <taxon>Alphaproteobacteria</taxon>
        <taxon>Sphingomonadales</taxon>
        <taxon>Erythrobacteraceae</taxon>
        <taxon>Alteraurantiacibacter</taxon>
    </lineage>
</organism>
<reference evidence="5 6" key="1">
    <citation type="submission" date="2019-04" db="EMBL/GenBank/DDBJ databases">
        <title>Altererythrobacter aquimixticola sp. nov., isolated from sediment of junction between the ocean and a freshwater spring.</title>
        <authorList>
            <person name="Yoon J.-H."/>
        </authorList>
    </citation>
    <scope>NUCLEOTIDE SEQUENCE [LARGE SCALE GENOMIC DNA]</scope>
    <source>
        <strain evidence="5 6">SSKS-13</strain>
    </source>
</reference>
<dbReference type="PRINTS" id="PR00037">
    <property type="entry name" value="HTHLACR"/>
</dbReference>
<keyword evidence="6" id="KW-1185">Reference proteome</keyword>
<dbReference type="PROSITE" id="PS00894">
    <property type="entry name" value="HTH_DEOR_1"/>
    <property type="match status" value="1"/>
</dbReference>
<gene>
    <name evidence="5" type="ORF">E5222_04520</name>
</gene>
<evidence type="ECO:0000313" key="6">
    <source>
        <dbReference type="Proteomes" id="UP000309389"/>
    </source>
</evidence>
<evidence type="ECO:0000259" key="4">
    <source>
        <dbReference type="PROSITE" id="PS51000"/>
    </source>
</evidence>
<dbReference type="GO" id="GO:0003700">
    <property type="term" value="F:DNA-binding transcription factor activity"/>
    <property type="evidence" value="ECO:0007669"/>
    <property type="project" value="InterPro"/>
</dbReference>
<evidence type="ECO:0000313" key="5">
    <source>
        <dbReference type="EMBL" id="TIX51719.1"/>
    </source>
</evidence>
<dbReference type="InterPro" id="IPR036390">
    <property type="entry name" value="WH_DNA-bd_sf"/>
</dbReference>
<dbReference type="AlphaFoldDB" id="A0A4T3F5G1"/>
<dbReference type="Gene3D" id="3.40.50.1360">
    <property type="match status" value="1"/>
</dbReference>
<protein>
    <submittedName>
        <fullName evidence="5">DeoR/GlpR transcriptional regulator</fullName>
    </submittedName>
</protein>
<dbReference type="SMART" id="SM01134">
    <property type="entry name" value="DeoRC"/>
    <property type="match status" value="1"/>
</dbReference>
<proteinExistence type="predicted"/>
<dbReference type="PANTHER" id="PTHR30363">
    <property type="entry name" value="HTH-TYPE TRANSCRIPTIONAL REGULATOR SRLR-RELATED"/>
    <property type="match status" value="1"/>
</dbReference>
<dbReference type="InterPro" id="IPR018356">
    <property type="entry name" value="Tscrpt_reg_HTH_DeoR_CS"/>
</dbReference>
<dbReference type="OrthoDB" id="31600at2"/>
<dbReference type="Pfam" id="PF00455">
    <property type="entry name" value="DeoRC"/>
    <property type="match status" value="1"/>
</dbReference>
<evidence type="ECO:0000256" key="3">
    <source>
        <dbReference type="ARBA" id="ARBA00023163"/>
    </source>
</evidence>
<dbReference type="SUPFAM" id="SSF100950">
    <property type="entry name" value="NagB/RpiA/CoA transferase-like"/>
    <property type="match status" value="1"/>
</dbReference>
<dbReference type="InterPro" id="IPR014036">
    <property type="entry name" value="DeoR-like_C"/>
</dbReference>
<keyword evidence="3" id="KW-0804">Transcription</keyword>
<dbReference type="Proteomes" id="UP000309389">
    <property type="component" value="Unassembled WGS sequence"/>
</dbReference>
<comment type="caution">
    <text evidence="5">The sequence shown here is derived from an EMBL/GenBank/DDBJ whole genome shotgun (WGS) entry which is preliminary data.</text>
</comment>
<dbReference type="RefSeq" id="WP_136692502.1">
    <property type="nucleotide sequence ID" value="NZ_SSHH01000001.1"/>
</dbReference>
<dbReference type="EMBL" id="SSHH01000001">
    <property type="protein sequence ID" value="TIX51719.1"/>
    <property type="molecule type" value="Genomic_DNA"/>
</dbReference>
<dbReference type="PANTHER" id="PTHR30363:SF44">
    <property type="entry name" value="AGA OPERON TRANSCRIPTIONAL REPRESSOR-RELATED"/>
    <property type="match status" value="1"/>
</dbReference>
<dbReference type="SMART" id="SM00420">
    <property type="entry name" value="HTH_DEOR"/>
    <property type="match status" value="1"/>
</dbReference>
<dbReference type="InterPro" id="IPR036388">
    <property type="entry name" value="WH-like_DNA-bd_sf"/>
</dbReference>
<evidence type="ECO:0000256" key="2">
    <source>
        <dbReference type="ARBA" id="ARBA00023125"/>
    </source>
</evidence>
<evidence type="ECO:0000256" key="1">
    <source>
        <dbReference type="ARBA" id="ARBA00023015"/>
    </source>
</evidence>
<dbReference type="Gene3D" id="1.10.10.10">
    <property type="entry name" value="Winged helix-like DNA-binding domain superfamily/Winged helix DNA-binding domain"/>
    <property type="match status" value="1"/>
</dbReference>
<accession>A0A4T3F5G1</accession>
<dbReference type="PROSITE" id="PS51000">
    <property type="entry name" value="HTH_DEOR_2"/>
    <property type="match status" value="1"/>
</dbReference>
<dbReference type="InterPro" id="IPR001034">
    <property type="entry name" value="DeoR_HTH"/>
</dbReference>
<name>A0A4T3F5G1_9SPHN</name>
<dbReference type="GO" id="GO:0003677">
    <property type="term" value="F:DNA binding"/>
    <property type="evidence" value="ECO:0007669"/>
    <property type="project" value="UniProtKB-KW"/>
</dbReference>
<feature type="domain" description="HTH deoR-type" evidence="4">
    <location>
        <begin position="3"/>
        <end position="58"/>
    </location>
</feature>
<dbReference type="SUPFAM" id="SSF46785">
    <property type="entry name" value="Winged helix' DNA-binding domain"/>
    <property type="match status" value="1"/>
</dbReference>
<dbReference type="InterPro" id="IPR037171">
    <property type="entry name" value="NagB/RpiA_transferase-like"/>
</dbReference>
<dbReference type="InterPro" id="IPR050313">
    <property type="entry name" value="Carb_Metab_HTH_regulators"/>
</dbReference>
<keyword evidence="2" id="KW-0238">DNA-binding</keyword>
<sequence length="251" mass="27383">MISQSRRQEIMSHLEQRRSCSIAELAEAFGVSGETIRRDIKAMENDGQVEKLHGGVRIRENPLETSYLRRLKDNQQAKESIGAAAASLVEDGMTVLIDSGTTSYYAAEHLRAANALSVVTNSLLVARQMALIGNNRVFFTGGEINPYYLSAFGNEAISQAVKYAPEIAFFSIGAIDPARGGLDFDMDEAKFKRAMAPMARKVIVLADSSKIGKGGLVHTFHLDQIDTIITDKMPPPEIRSALGAVRILIAE</sequence>
<keyword evidence="1" id="KW-0805">Transcription regulation</keyword>